<dbReference type="EC" id="3.1.4.52" evidence="2"/>
<evidence type="ECO:0000256" key="9">
    <source>
        <dbReference type="ARBA" id="ARBA00034290"/>
    </source>
</evidence>
<evidence type="ECO:0000256" key="1">
    <source>
        <dbReference type="ARBA" id="ARBA00004651"/>
    </source>
</evidence>
<feature type="transmembrane region" description="Helical" evidence="10">
    <location>
        <begin position="251"/>
        <end position="274"/>
    </location>
</feature>
<dbReference type="RefSeq" id="WP_188692952.1">
    <property type="nucleotide sequence ID" value="NZ_BMLY01000003.1"/>
</dbReference>
<comment type="subcellular location">
    <subcellularLocation>
        <location evidence="1">Cell membrane</location>
        <topology evidence="1">Multi-pass membrane protein</topology>
    </subcellularLocation>
</comment>
<dbReference type="PANTHER" id="PTHR33121">
    <property type="entry name" value="CYCLIC DI-GMP PHOSPHODIESTERASE PDEF"/>
    <property type="match status" value="1"/>
</dbReference>
<dbReference type="InterPro" id="IPR050706">
    <property type="entry name" value="Cyclic-di-GMP_PDE-like"/>
</dbReference>
<evidence type="ECO:0000313" key="13">
    <source>
        <dbReference type="Proteomes" id="UP000621859"/>
    </source>
</evidence>
<dbReference type="PROSITE" id="PS50883">
    <property type="entry name" value="EAL"/>
    <property type="match status" value="1"/>
</dbReference>
<protein>
    <recommendedName>
        <fullName evidence="2">cyclic-guanylate-specific phosphodiesterase</fullName>
        <ecNumber evidence="2">3.1.4.52</ecNumber>
    </recommendedName>
</protein>
<evidence type="ECO:0000256" key="7">
    <source>
        <dbReference type="ARBA" id="ARBA00022989"/>
    </source>
</evidence>
<keyword evidence="8 10" id="KW-0472">Membrane</keyword>
<feature type="domain" description="EAL" evidence="11">
    <location>
        <begin position="277"/>
        <end position="529"/>
    </location>
</feature>
<dbReference type="SUPFAM" id="SSF141868">
    <property type="entry name" value="EAL domain-like"/>
    <property type="match status" value="1"/>
</dbReference>
<dbReference type="Pfam" id="PF00563">
    <property type="entry name" value="EAL"/>
    <property type="match status" value="1"/>
</dbReference>
<dbReference type="EMBL" id="BMLY01000003">
    <property type="protein sequence ID" value="GGP26281.1"/>
    <property type="molecule type" value="Genomic_DNA"/>
</dbReference>
<evidence type="ECO:0000259" key="11">
    <source>
        <dbReference type="PROSITE" id="PS50883"/>
    </source>
</evidence>
<evidence type="ECO:0000256" key="5">
    <source>
        <dbReference type="ARBA" id="ARBA00022692"/>
    </source>
</evidence>
<evidence type="ECO:0000256" key="6">
    <source>
        <dbReference type="ARBA" id="ARBA00022801"/>
    </source>
</evidence>
<evidence type="ECO:0000256" key="2">
    <source>
        <dbReference type="ARBA" id="ARBA00012282"/>
    </source>
</evidence>
<comment type="caution">
    <text evidence="12">The sequence shown here is derived from an EMBL/GenBank/DDBJ whole genome shotgun (WGS) entry which is preliminary data.</text>
</comment>
<dbReference type="InterPro" id="IPR001633">
    <property type="entry name" value="EAL_dom"/>
</dbReference>
<dbReference type="InterPro" id="IPR035919">
    <property type="entry name" value="EAL_sf"/>
</dbReference>
<dbReference type="InterPro" id="IPR024744">
    <property type="entry name" value="CSS-motif_dom"/>
</dbReference>
<feature type="transmembrane region" description="Helical" evidence="10">
    <location>
        <begin position="14"/>
        <end position="38"/>
    </location>
</feature>
<accession>A0ABQ2PLT1</accession>
<dbReference type="Proteomes" id="UP000621859">
    <property type="component" value="Unassembled WGS sequence"/>
</dbReference>
<reference evidence="13" key="1">
    <citation type="journal article" date="2019" name="Int. J. Syst. Evol. Microbiol.">
        <title>The Global Catalogue of Microorganisms (GCM) 10K type strain sequencing project: providing services to taxonomists for standard genome sequencing and annotation.</title>
        <authorList>
            <consortium name="The Broad Institute Genomics Platform"/>
            <consortium name="The Broad Institute Genome Sequencing Center for Infectious Disease"/>
            <person name="Wu L."/>
            <person name="Ma J."/>
        </authorList>
    </citation>
    <scope>NUCLEOTIDE SEQUENCE [LARGE SCALE GENOMIC DNA]</scope>
    <source>
        <strain evidence="13">CGMCC 1.8860</strain>
    </source>
</reference>
<keyword evidence="13" id="KW-1185">Reference proteome</keyword>
<organism evidence="12 13">
    <name type="scientific">Silvimonas amylolytica</name>
    <dbReference type="NCBI Taxonomy" id="449663"/>
    <lineage>
        <taxon>Bacteria</taxon>
        <taxon>Pseudomonadati</taxon>
        <taxon>Pseudomonadota</taxon>
        <taxon>Betaproteobacteria</taxon>
        <taxon>Neisseriales</taxon>
        <taxon>Chitinibacteraceae</taxon>
        <taxon>Silvimonas</taxon>
    </lineage>
</organism>
<sequence>MMQETKGGVLQKRLAFSVIVLIAIIVVIGPIFAALSIARARGLESQQAEASKLASNVLVRADTVAKQFFDMHDALIKAHADNPCSESNIDLMRQLAFSSNYLRAVGFVAGNSLVCSSLGIQGNGLSIGNPDMITPKGVSIRKAVRLPIASGFDVRISEKDGYAAIMARDVALDIDTHTDGMLKGVFYLGGTELVTSNGNINPAWLDHLGSKQGVSFLDGDYVVALHRSPNYNLVAVVATPVVYLTQNVRKLALVMVPLGAVTALLLITVLVWIARHQTTMQTMIRTALKRHEFHLVYQPVIDLRTGRWVGAEALIRWRRINGEMIPPDIFIPEAERAGLITQITERVLELVAYDITHHFKSFKDFHVAINLSAADFGSDRIVGQLYRLLRTTGLAPGQLIIEATERGLINAEESRRIIRDIRSLDIGVAIDDFGTGYSSLSYLTTLELDYLKIDKSFTDTIGKDAAASHVPTHIIAMARSLKLQCVAEGVETAEQAEFLRTQGVRLAQGWLFSRAIPPAELAQKLRSMKSVISKMEDLV</sequence>
<evidence type="ECO:0000256" key="4">
    <source>
        <dbReference type="ARBA" id="ARBA00022636"/>
    </source>
</evidence>
<dbReference type="PANTHER" id="PTHR33121:SF79">
    <property type="entry name" value="CYCLIC DI-GMP PHOSPHODIESTERASE PDED-RELATED"/>
    <property type="match status" value="1"/>
</dbReference>
<proteinExistence type="predicted"/>
<evidence type="ECO:0000313" key="12">
    <source>
        <dbReference type="EMBL" id="GGP26281.1"/>
    </source>
</evidence>
<gene>
    <name evidence="12" type="ORF">GCM10010971_21000</name>
</gene>
<keyword evidence="5 10" id="KW-0812">Transmembrane</keyword>
<keyword evidence="4" id="KW-0973">c-di-GMP</keyword>
<evidence type="ECO:0000256" key="10">
    <source>
        <dbReference type="SAM" id="Phobius"/>
    </source>
</evidence>
<keyword evidence="3" id="KW-1003">Cell membrane</keyword>
<dbReference type="SMART" id="SM00052">
    <property type="entry name" value="EAL"/>
    <property type="match status" value="1"/>
</dbReference>
<dbReference type="CDD" id="cd01948">
    <property type="entry name" value="EAL"/>
    <property type="match status" value="1"/>
</dbReference>
<keyword evidence="7 10" id="KW-1133">Transmembrane helix</keyword>
<dbReference type="Gene3D" id="3.20.20.450">
    <property type="entry name" value="EAL domain"/>
    <property type="match status" value="1"/>
</dbReference>
<comment type="catalytic activity">
    <reaction evidence="9">
        <text>3',3'-c-di-GMP + H2O = 5'-phosphoguanylyl(3'-&gt;5')guanosine + H(+)</text>
        <dbReference type="Rhea" id="RHEA:24902"/>
        <dbReference type="ChEBI" id="CHEBI:15377"/>
        <dbReference type="ChEBI" id="CHEBI:15378"/>
        <dbReference type="ChEBI" id="CHEBI:58754"/>
        <dbReference type="ChEBI" id="CHEBI:58805"/>
        <dbReference type="EC" id="3.1.4.52"/>
    </reaction>
</comment>
<evidence type="ECO:0000256" key="8">
    <source>
        <dbReference type="ARBA" id="ARBA00023136"/>
    </source>
</evidence>
<name>A0ABQ2PLT1_9NEIS</name>
<dbReference type="Pfam" id="PF12792">
    <property type="entry name" value="CSS-motif"/>
    <property type="match status" value="1"/>
</dbReference>
<keyword evidence="6" id="KW-0378">Hydrolase</keyword>
<evidence type="ECO:0000256" key="3">
    <source>
        <dbReference type="ARBA" id="ARBA00022475"/>
    </source>
</evidence>